<comment type="caution">
    <text evidence="9">The sequence shown here is derived from an EMBL/GenBank/DDBJ whole genome shotgun (WGS) entry which is preliminary data.</text>
</comment>
<dbReference type="GO" id="GO:0009927">
    <property type="term" value="F:histidine phosphotransfer kinase activity"/>
    <property type="evidence" value="ECO:0007669"/>
    <property type="project" value="UniProtKB-UniRule"/>
</dbReference>
<keyword evidence="3" id="KW-0007">Acetylation</keyword>
<dbReference type="CDD" id="cd00088">
    <property type="entry name" value="HPT"/>
    <property type="match status" value="1"/>
</dbReference>
<comment type="subcellular location">
    <subcellularLocation>
        <location evidence="7">Cytoplasm</location>
        <location evidence="7">Cytosol</location>
    </subcellularLocation>
    <subcellularLocation>
        <location evidence="7">Nucleus</location>
    </subcellularLocation>
</comment>
<dbReference type="Proteomes" id="UP000886595">
    <property type="component" value="Unassembled WGS sequence"/>
</dbReference>
<evidence type="ECO:0000256" key="7">
    <source>
        <dbReference type="RuleBase" id="RU369004"/>
    </source>
</evidence>
<dbReference type="SUPFAM" id="SSF47226">
    <property type="entry name" value="Histidine-containing phosphotransfer domain, HPT domain"/>
    <property type="match status" value="1"/>
</dbReference>
<dbReference type="GO" id="GO:0005829">
    <property type="term" value="C:cytosol"/>
    <property type="evidence" value="ECO:0007669"/>
    <property type="project" value="UniProtKB-SubCell"/>
</dbReference>
<keyword evidence="4 7" id="KW-0902">Two-component regulatory system</keyword>
<evidence type="ECO:0000313" key="10">
    <source>
        <dbReference type="Proteomes" id="UP000886595"/>
    </source>
</evidence>
<keyword evidence="6" id="KW-0597">Phosphoprotein</keyword>
<dbReference type="AlphaFoldDB" id="A0A8X7V961"/>
<dbReference type="GO" id="GO:0005634">
    <property type="term" value="C:nucleus"/>
    <property type="evidence" value="ECO:0007669"/>
    <property type="project" value="UniProtKB-SubCell"/>
</dbReference>
<dbReference type="GO" id="GO:0009736">
    <property type="term" value="P:cytokinin-activated signaling pathway"/>
    <property type="evidence" value="ECO:0007669"/>
    <property type="project" value="UniProtKB-KW"/>
</dbReference>
<protein>
    <recommendedName>
        <fullName evidence="7">Histidine-containing phosphotransfer protein</fullName>
    </recommendedName>
</protein>
<dbReference type="InterPro" id="IPR036641">
    <property type="entry name" value="HPT_dom_sf"/>
</dbReference>
<dbReference type="Pfam" id="PF01627">
    <property type="entry name" value="Hpt"/>
    <property type="match status" value="1"/>
</dbReference>
<name>A0A8X7V961_BRACI</name>
<comment type="function">
    <text evidence="7">Functions as a two-component phosphorelay mediators between cytokinin sensor histidine kinases and response regulators (B-type ARRs). Plays an important role in propagating cytokinin signal transduction.</text>
</comment>
<proteinExistence type="predicted"/>
<evidence type="ECO:0000256" key="2">
    <source>
        <dbReference type="ARBA" id="ARBA00022864"/>
    </source>
</evidence>
<organism evidence="9 10">
    <name type="scientific">Brassica carinata</name>
    <name type="common">Ethiopian mustard</name>
    <name type="synonym">Abyssinian cabbage</name>
    <dbReference type="NCBI Taxonomy" id="52824"/>
    <lineage>
        <taxon>Eukaryota</taxon>
        <taxon>Viridiplantae</taxon>
        <taxon>Streptophyta</taxon>
        <taxon>Embryophyta</taxon>
        <taxon>Tracheophyta</taxon>
        <taxon>Spermatophyta</taxon>
        <taxon>Magnoliopsida</taxon>
        <taxon>eudicotyledons</taxon>
        <taxon>Gunneridae</taxon>
        <taxon>Pentapetalae</taxon>
        <taxon>rosids</taxon>
        <taxon>malvids</taxon>
        <taxon>Brassicales</taxon>
        <taxon>Brassicaceae</taxon>
        <taxon>Brassiceae</taxon>
        <taxon>Brassica</taxon>
    </lineage>
</organism>
<evidence type="ECO:0000256" key="1">
    <source>
        <dbReference type="ARBA" id="ARBA00022490"/>
    </source>
</evidence>
<dbReference type="PANTHER" id="PTHR28242">
    <property type="entry name" value="PHOSPHORELAY INTERMEDIATE PROTEIN YPD1"/>
    <property type="match status" value="1"/>
</dbReference>
<feature type="modified residue" description="Phosphohistidine" evidence="6">
    <location>
        <position position="168"/>
    </location>
</feature>
<dbReference type="OrthoDB" id="1673781at2759"/>
<gene>
    <name evidence="9" type="ORF">Bca52824_026560</name>
</gene>
<comment type="domain">
    <text evidence="7">Histidine-containing phosphotransfer domain (HPt) contains an active histidine that mediates the phosphotransfer.</text>
</comment>
<evidence type="ECO:0000256" key="5">
    <source>
        <dbReference type="ARBA" id="ARBA00023242"/>
    </source>
</evidence>
<sequence>MVRHKTIRNGGPLRFRLNGWPDWKCLLAEWILAGWKCPSVQRWPVGSIWPVDGMMMDNRSVGGRWIEGGIGLAGCVSLSRQIVGWMDGVKNRHKLGGLSLIRFKIALKGFLDDQFTELKSLQDDGSRDFVAEVLSLFFDDCVKLVGNMARALDQTGTVDFSQVGASVHQLKGSSLSVGAKRVKVLCITFKELCEAKNYKGCGRCLQQVHIEYKKLKAKLLDMFNLEKQIVQAGGIVPQVDIN</sequence>
<dbReference type="InterPro" id="IPR045871">
    <property type="entry name" value="AHP1-5/YPD1"/>
</dbReference>
<feature type="domain" description="HPt" evidence="8">
    <location>
        <begin position="126"/>
        <end position="233"/>
    </location>
</feature>
<evidence type="ECO:0000256" key="6">
    <source>
        <dbReference type="PROSITE-ProRule" id="PRU00110"/>
    </source>
</evidence>
<evidence type="ECO:0000256" key="3">
    <source>
        <dbReference type="ARBA" id="ARBA00022990"/>
    </source>
</evidence>
<reference evidence="9 10" key="1">
    <citation type="submission" date="2020-02" db="EMBL/GenBank/DDBJ databases">
        <authorList>
            <person name="Ma Q."/>
            <person name="Huang Y."/>
            <person name="Song X."/>
            <person name="Pei D."/>
        </authorList>
    </citation>
    <scope>NUCLEOTIDE SEQUENCE [LARGE SCALE GENOMIC DNA]</scope>
    <source>
        <strain evidence="9">Sxm20200214</strain>
        <tissue evidence="9">Leaf</tissue>
    </source>
</reference>
<dbReference type="PANTHER" id="PTHR28242:SF55">
    <property type="entry name" value="HISTIDINE-CONTAINING PHOSPHOTRANSFER PROTEIN"/>
    <property type="match status" value="1"/>
</dbReference>
<keyword evidence="1" id="KW-0963">Cytoplasm</keyword>
<keyword evidence="5" id="KW-0539">Nucleus</keyword>
<keyword evidence="2 7" id="KW-0932">Cytokinin signaling pathway</keyword>
<dbReference type="InterPro" id="IPR008207">
    <property type="entry name" value="Sig_transdc_His_kin_Hpt_dom"/>
</dbReference>
<dbReference type="FunFam" id="1.20.120.160:FF:000001">
    <property type="entry name" value="Histidine-containing phosphotransfer protein 1"/>
    <property type="match status" value="1"/>
</dbReference>
<evidence type="ECO:0000313" key="9">
    <source>
        <dbReference type="EMBL" id="KAG2306812.1"/>
    </source>
</evidence>
<dbReference type="Gene3D" id="1.20.120.160">
    <property type="entry name" value="HPT domain"/>
    <property type="match status" value="1"/>
</dbReference>
<evidence type="ECO:0000259" key="8">
    <source>
        <dbReference type="PROSITE" id="PS50894"/>
    </source>
</evidence>
<evidence type="ECO:0000256" key="4">
    <source>
        <dbReference type="ARBA" id="ARBA00023012"/>
    </source>
</evidence>
<accession>A0A8X7V961</accession>
<dbReference type="GO" id="GO:0000160">
    <property type="term" value="P:phosphorelay signal transduction system"/>
    <property type="evidence" value="ECO:0007669"/>
    <property type="project" value="UniProtKB-UniRule"/>
</dbReference>
<dbReference type="PROSITE" id="PS50894">
    <property type="entry name" value="HPT"/>
    <property type="match status" value="1"/>
</dbReference>
<dbReference type="EMBL" id="JAAMPC010000006">
    <property type="protein sequence ID" value="KAG2306812.1"/>
    <property type="molecule type" value="Genomic_DNA"/>
</dbReference>
<dbReference type="GO" id="GO:0043424">
    <property type="term" value="F:protein histidine kinase binding"/>
    <property type="evidence" value="ECO:0007669"/>
    <property type="project" value="UniProtKB-UniRule"/>
</dbReference>
<keyword evidence="10" id="KW-1185">Reference proteome</keyword>